<dbReference type="Pfam" id="PF00130">
    <property type="entry name" value="C1_1"/>
    <property type="match status" value="1"/>
</dbReference>
<dbReference type="InterPro" id="IPR046349">
    <property type="entry name" value="C1-like_sf"/>
</dbReference>
<evidence type="ECO:0000256" key="3">
    <source>
        <dbReference type="ARBA" id="ARBA00022833"/>
    </source>
</evidence>
<dbReference type="PANTHER" id="PTHR46075">
    <property type="entry name" value="CHIMERIN FAMILY MEMBER"/>
    <property type="match status" value="1"/>
</dbReference>
<dbReference type="PROSITE" id="PS50238">
    <property type="entry name" value="RHOGAP"/>
    <property type="match status" value="1"/>
</dbReference>
<dbReference type="InterPro" id="IPR000198">
    <property type="entry name" value="RhoGAP_dom"/>
</dbReference>
<dbReference type="CDD" id="cd00029">
    <property type="entry name" value="C1"/>
    <property type="match status" value="1"/>
</dbReference>
<feature type="region of interest" description="Disordered" evidence="5">
    <location>
        <begin position="737"/>
        <end position="786"/>
    </location>
</feature>
<evidence type="ECO:0000256" key="5">
    <source>
        <dbReference type="SAM" id="MobiDB-lite"/>
    </source>
</evidence>
<dbReference type="CDD" id="cd00159">
    <property type="entry name" value="RhoGAP"/>
    <property type="match status" value="1"/>
</dbReference>
<dbReference type="SUPFAM" id="SSF57889">
    <property type="entry name" value="Cysteine-rich domain"/>
    <property type="match status" value="1"/>
</dbReference>
<dbReference type="Gene3D" id="1.10.555.10">
    <property type="entry name" value="Rho GTPase activation protein"/>
    <property type="match status" value="1"/>
</dbReference>
<feature type="compositionally biased region" description="Basic and acidic residues" evidence="5">
    <location>
        <begin position="748"/>
        <end position="757"/>
    </location>
</feature>
<keyword evidence="1" id="KW-0343">GTPase activation</keyword>
<feature type="compositionally biased region" description="Polar residues" evidence="5">
    <location>
        <begin position="446"/>
        <end position="467"/>
    </location>
</feature>
<feature type="compositionally biased region" description="Polar residues" evidence="5">
    <location>
        <begin position="477"/>
        <end position="494"/>
    </location>
</feature>
<dbReference type="PROSITE" id="PS50081">
    <property type="entry name" value="ZF_DAG_PE_2"/>
    <property type="match status" value="1"/>
</dbReference>
<feature type="compositionally biased region" description="Low complexity" evidence="5">
    <location>
        <begin position="199"/>
        <end position="226"/>
    </location>
</feature>
<evidence type="ECO:0000313" key="10">
    <source>
        <dbReference type="Proteomes" id="UP000298390"/>
    </source>
</evidence>
<feature type="region of interest" description="Disordered" evidence="5">
    <location>
        <begin position="151"/>
        <end position="665"/>
    </location>
</feature>
<feature type="compositionally biased region" description="Basic and acidic residues" evidence="5">
    <location>
        <begin position="640"/>
        <end position="649"/>
    </location>
</feature>
<dbReference type="InterPro" id="IPR051854">
    <property type="entry name" value="Rho-type_GAP"/>
</dbReference>
<dbReference type="Gene3D" id="2.10.110.10">
    <property type="entry name" value="Cysteine Rich Protein"/>
    <property type="match status" value="2"/>
</dbReference>
<dbReference type="Pfam" id="PF00620">
    <property type="entry name" value="RhoGAP"/>
    <property type="match status" value="1"/>
</dbReference>
<dbReference type="PROSITE" id="PS50023">
    <property type="entry name" value="LIM_DOMAIN_2"/>
    <property type="match status" value="1"/>
</dbReference>
<dbReference type="SUPFAM" id="SSF48350">
    <property type="entry name" value="GTPase activation domain, GAP"/>
    <property type="match status" value="1"/>
</dbReference>
<feature type="compositionally biased region" description="Polar residues" evidence="5">
    <location>
        <begin position="628"/>
        <end position="639"/>
    </location>
</feature>
<keyword evidence="3 4" id="KW-0862">Zinc</keyword>
<dbReference type="InterPro" id="IPR002219">
    <property type="entry name" value="PKC_DAG/PE"/>
</dbReference>
<name>A0A4Y9YKK8_9APHY</name>
<dbReference type="Proteomes" id="UP000298390">
    <property type="component" value="Unassembled WGS sequence"/>
</dbReference>
<evidence type="ECO:0000256" key="1">
    <source>
        <dbReference type="ARBA" id="ARBA00022468"/>
    </source>
</evidence>
<dbReference type="Gene3D" id="3.30.60.20">
    <property type="match status" value="1"/>
</dbReference>
<dbReference type="PROSITE" id="PS00478">
    <property type="entry name" value="LIM_DOMAIN_1"/>
    <property type="match status" value="2"/>
</dbReference>
<dbReference type="SMART" id="SM00109">
    <property type="entry name" value="C1"/>
    <property type="match status" value="1"/>
</dbReference>
<feature type="compositionally biased region" description="Polar residues" evidence="5">
    <location>
        <begin position="228"/>
        <end position="246"/>
    </location>
</feature>
<feature type="compositionally biased region" description="Low complexity" evidence="5">
    <location>
        <begin position="432"/>
        <end position="445"/>
    </location>
</feature>
<dbReference type="GO" id="GO:0007165">
    <property type="term" value="P:signal transduction"/>
    <property type="evidence" value="ECO:0007669"/>
    <property type="project" value="InterPro"/>
</dbReference>
<dbReference type="SMART" id="SM00132">
    <property type="entry name" value="LIM"/>
    <property type="match status" value="2"/>
</dbReference>
<evidence type="ECO:0000259" key="7">
    <source>
        <dbReference type="PROSITE" id="PS50081"/>
    </source>
</evidence>
<dbReference type="EMBL" id="SEKV01000158">
    <property type="protein sequence ID" value="TFY62652.1"/>
    <property type="molecule type" value="Genomic_DNA"/>
</dbReference>
<dbReference type="STRING" id="34475.A0A4Y9YKK8"/>
<dbReference type="GO" id="GO:0046872">
    <property type="term" value="F:metal ion binding"/>
    <property type="evidence" value="ECO:0007669"/>
    <property type="project" value="UniProtKB-KW"/>
</dbReference>
<evidence type="ECO:0008006" key="11">
    <source>
        <dbReference type="Google" id="ProtNLM"/>
    </source>
</evidence>
<dbReference type="PANTHER" id="PTHR46075:SF2">
    <property type="entry name" value="RHO GTPASE ACTIVATING PROTEIN AT 5A, ISOFORM A"/>
    <property type="match status" value="1"/>
</dbReference>
<feature type="compositionally biased region" description="Polar residues" evidence="5">
    <location>
        <begin position="380"/>
        <end position="393"/>
    </location>
</feature>
<protein>
    <recommendedName>
        <fullName evidence="11">RhoGAP-domain-containing protein</fullName>
    </recommendedName>
</protein>
<dbReference type="CDD" id="cd09394">
    <property type="entry name" value="LIM1_Rga"/>
    <property type="match status" value="1"/>
</dbReference>
<feature type="compositionally biased region" description="Basic and acidic residues" evidence="5">
    <location>
        <begin position="597"/>
        <end position="607"/>
    </location>
</feature>
<feature type="compositionally biased region" description="Polar residues" evidence="5">
    <location>
        <begin position="737"/>
        <end position="747"/>
    </location>
</feature>
<feature type="compositionally biased region" description="Basic and acidic residues" evidence="5">
    <location>
        <begin position="158"/>
        <end position="173"/>
    </location>
</feature>
<dbReference type="GO" id="GO:0005096">
    <property type="term" value="F:GTPase activator activity"/>
    <property type="evidence" value="ECO:0007669"/>
    <property type="project" value="UniProtKB-KW"/>
</dbReference>
<sequence>MISVMPASPAMVSTFGGDGSGPPDPSLLNENRFCPGCKKSVIDENGGVVVAFGQSFFHVDCFKCAKCGNQVTADTNLLLLSDGSPICANCSYSCNVCRLPILDEAIMTGDDSYHAHCFKCKVCKNRIDELVFAKTSQGIYCMNCHNQRVARSRRHAQRQREKEREREREREKAASVLMSSDAASSPLVAKAEQSASTNAAQSPSQVQSPSVSSEASTASPSAHPPANGSASHRGSMTSLNLKQANSHVPDEPRERTPSTASRLAPQPASLSISKRPSTAPNGDGPAPAVRSATLDLARPPLERLTSMPTPRMDSLAVPGSDGADRHIQARKSFDGGVRPAFQQQLRSTPSAYSLNAASGSGSSALNIPNGETSRRDKRQSINPALAQSFSGTASPARGSPQATSPLRDAFGSQRPFAESTGPEHPAFTRVASSSRPSTPSSPRNSLDQGSQISRARSGSSGVNVQRPSEQDRLSRAPSRSRSTLNSPASRSSSRVADHLTFQPQSADRPEYTARTSSLRSHEHRRPPSLVLPDSNIRHQRSFDDRARASPMQETRPSNGTLEVSSRPPSIPTPTSPSHRVDVPRGVESGTDTEPESEDAHRRPERDVPPTPPPKEPPSARSGRPALNRLNTGSSVSVSHDTADDSRPNSEDATVESPESSPVERTSHATFIAPALPPIRISMGGSDFSELLKSVGGDVTKLEQLAEVTESGSRELDLTATSPQVLVQSKRDSMQLLTPRSDVTITESTESRVDDTPAKRPSPGPRQRGMSGGIGGTMSSSLSSISSSMTTDVLSRFPSVPRARPSLDRPSPVDEFSASLEATFGHEDLNASALAPTRITINSEDGTMQAPPQANFSDSLRSQLQDKLAAATDLGNTQITLDVELVQTLLTASDQQQVDHADFKRRLDGMKRASQQYMDGLTVAQTEYDRELKARRDAEAEVTRLRILLSGQAARLSAISGETKRQEAQKQLSEELSNNLSSLGRSVSQLKVERDMTLAEVEQLSASKSSNTPVEGEDGAASLGRALSMRFDNIKNKYQTELVPLTEQREALMREITVLRASRDAYLEETTALNARNEQLAQLNSQYVRRIEAAGFDSTIAKPEAGAGDGGYDRARQIQNLSSSVTSSTVALSDEGSTETSKFIKISKPESGDSHALPTKMAPKFLKWPGHKTTKENGPPTTWSDAPKVTGRKEHVFQQVSVLRVARCDHCGDKMWGSQFRCTSCNIAVHTRCLQHVHLPCTQQSGQGRDEPSLPPAPLPPSMFGRDLIEQIQSESKDEPRLIPVIVEKCVEAVDALALDFEGIYRKTGGSGQSKTITQLFERADYGTFDLLDTERFNDICSVTSVLKSYLRQLPNPLLTQELHAQFMSAAGIRDPEMRSEAFISCVVELPKEHYYTARHLLLHLHRVSECSDRNLMNAQNLGVVFGPTLMRSREMVSEFADMGGKATCVQWLVENAPIVFEHPISFD</sequence>
<evidence type="ECO:0000313" key="9">
    <source>
        <dbReference type="EMBL" id="TFY62652.1"/>
    </source>
</evidence>
<accession>A0A4Y9YKK8</accession>
<feature type="compositionally biased region" description="Low complexity" evidence="5">
    <location>
        <begin position="776"/>
        <end position="786"/>
    </location>
</feature>
<reference evidence="9 10" key="1">
    <citation type="submission" date="2019-01" db="EMBL/GenBank/DDBJ databases">
        <title>Genome sequencing of the rare red list fungi Fomitopsis rosea.</title>
        <authorList>
            <person name="Buettner E."/>
            <person name="Kellner H."/>
        </authorList>
    </citation>
    <scope>NUCLEOTIDE SEQUENCE [LARGE SCALE GENOMIC DNA]</scope>
    <source>
        <strain evidence="9 10">DSM 105464</strain>
    </source>
</reference>
<organism evidence="9 10">
    <name type="scientific">Rhodofomes roseus</name>
    <dbReference type="NCBI Taxonomy" id="34475"/>
    <lineage>
        <taxon>Eukaryota</taxon>
        <taxon>Fungi</taxon>
        <taxon>Dikarya</taxon>
        <taxon>Basidiomycota</taxon>
        <taxon>Agaricomycotina</taxon>
        <taxon>Agaricomycetes</taxon>
        <taxon>Polyporales</taxon>
        <taxon>Rhodofomes</taxon>
    </lineage>
</organism>
<feature type="domain" description="Rho-GAP" evidence="8">
    <location>
        <begin position="1265"/>
        <end position="1460"/>
    </location>
</feature>
<feature type="compositionally biased region" description="Polar residues" evidence="5">
    <location>
        <begin position="551"/>
        <end position="563"/>
    </location>
</feature>
<evidence type="ECO:0000259" key="6">
    <source>
        <dbReference type="PROSITE" id="PS50023"/>
    </source>
</evidence>
<feature type="domain" description="LIM zinc-binding" evidence="6">
    <location>
        <begin position="92"/>
        <end position="151"/>
    </location>
</feature>
<dbReference type="SMART" id="SM00324">
    <property type="entry name" value="RhoGAP"/>
    <property type="match status" value="1"/>
</dbReference>
<keyword evidence="2 4" id="KW-0479">Metal-binding</keyword>
<feature type="compositionally biased region" description="Basic and acidic residues" evidence="5">
    <location>
        <begin position="322"/>
        <end position="333"/>
    </location>
</feature>
<dbReference type="CDD" id="cd09395">
    <property type="entry name" value="LIM2_Rga"/>
    <property type="match status" value="1"/>
</dbReference>
<dbReference type="InterPro" id="IPR001781">
    <property type="entry name" value="Znf_LIM"/>
</dbReference>
<evidence type="ECO:0000256" key="2">
    <source>
        <dbReference type="ARBA" id="ARBA00022723"/>
    </source>
</evidence>
<feature type="region of interest" description="Disordered" evidence="5">
    <location>
        <begin position="1166"/>
        <end position="1186"/>
    </location>
</feature>
<dbReference type="InterPro" id="IPR008936">
    <property type="entry name" value="Rho_GTPase_activation_prot"/>
</dbReference>
<dbReference type="PROSITE" id="PS00479">
    <property type="entry name" value="ZF_DAG_PE_1"/>
    <property type="match status" value="1"/>
</dbReference>
<evidence type="ECO:0000256" key="4">
    <source>
        <dbReference type="PROSITE-ProRule" id="PRU00125"/>
    </source>
</evidence>
<keyword evidence="4" id="KW-0440">LIM domain</keyword>
<feature type="compositionally biased region" description="Low complexity" evidence="5">
    <location>
        <begin position="350"/>
        <end position="366"/>
    </location>
</feature>
<comment type="caution">
    <text evidence="9">The sequence shown here is derived from an EMBL/GenBank/DDBJ whole genome shotgun (WGS) entry which is preliminary data.</text>
</comment>
<feature type="compositionally biased region" description="Polar residues" evidence="5">
    <location>
        <begin position="268"/>
        <end position="280"/>
    </location>
</feature>
<evidence type="ECO:0000259" key="8">
    <source>
        <dbReference type="PROSITE" id="PS50238"/>
    </source>
</evidence>
<proteinExistence type="predicted"/>
<gene>
    <name evidence="9" type="ORF">EVJ58_g3723</name>
</gene>
<dbReference type="FunFam" id="2.10.110.10:FF:000160">
    <property type="entry name" value="Signal transducer, putative"/>
    <property type="match status" value="1"/>
</dbReference>
<dbReference type="Pfam" id="PF00412">
    <property type="entry name" value="LIM"/>
    <property type="match status" value="2"/>
</dbReference>
<feature type="domain" description="Phorbol-ester/DAG-type" evidence="7">
    <location>
        <begin position="1193"/>
        <end position="1240"/>
    </location>
</feature>